<sequence>MDLRALESRLENWAAAQRSMGSSRPDIGSIEGRYRKHSAEASSDPRIDMDDAKLVNEAWKRCLPLEKDILRMHYVWRAHSSFICRRLRLKQGKGHTHVWEFAIAHAQRAIAIRIAVEERVEESTV</sequence>
<evidence type="ECO:0000313" key="2">
    <source>
        <dbReference type="Proteomes" id="UP001629432"/>
    </source>
</evidence>
<comment type="caution">
    <text evidence="1">The sequence shown here is derived from an EMBL/GenBank/DDBJ whole genome shotgun (WGS) entry which is preliminary data.</text>
</comment>
<name>A0ABW9DSS9_9BURK</name>
<evidence type="ECO:0000313" key="1">
    <source>
        <dbReference type="EMBL" id="MFM0638067.1"/>
    </source>
</evidence>
<reference evidence="1 2" key="1">
    <citation type="journal article" date="2024" name="Chem. Sci.">
        <title>Discovery of megapolipeptins by genome mining of a Burkholderiales bacteria collection.</title>
        <authorList>
            <person name="Paulo B.S."/>
            <person name="Recchia M.J.J."/>
            <person name="Lee S."/>
            <person name="Fergusson C.H."/>
            <person name="Romanowski S.B."/>
            <person name="Hernandez A."/>
            <person name="Krull N."/>
            <person name="Liu D.Y."/>
            <person name="Cavanagh H."/>
            <person name="Bos A."/>
            <person name="Gray C.A."/>
            <person name="Murphy B.T."/>
            <person name="Linington R.G."/>
            <person name="Eustaquio A.S."/>
        </authorList>
    </citation>
    <scope>NUCLEOTIDE SEQUENCE [LARGE SCALE GENOMIC DNA]</scope>
    <source>
        <strain evidence="1 2">RL17-338-BIC-A</strain>
    </source>
</reference>
<protein>
    <submittedName>
        <fullName evidence="1">Uncharacterized protein</fullName>
    </submittedName>
</protein>
<gene>
    <name evidence="1" type="ORF">PQQ63_15300</name>
</gene>
<dbReference type="EMBL" id="JAQQCF010000012">
    <property type="protein sequence ID" value="MFM0638067.1"/>
    <property type="molecule type" value="Genomic_DNA"/>
</dbReference>
<dbReference type="Proteomes" id="UP001629432">
    <property type="component" value="Unassembled WGS sequence"/>
</dbReference>
<dbReference type="RefSeq" id="WP_408336981.1">
    <property type="nucleotide sequence ID" value="NZ_JAQQCF010000012.1"/>
</dbReference>
<proteinExistence type="predicted"/>
<keyword evidence="2" id="KW-1185">Reference proteome</keyword>
<organism evidence="1 2">
    <name type="scientific">Paraburkholderia metrosideri</name>
    <dbReference type="NCBI Taxonomy" id="580937"/>
    <lineage>
        <taxon>Bacteria</taxon>
        <taxon>Pseudomonadati</taxon>
        <taxon>Pseudomonadota</taxon>
        <taxon>Betaproteobacteria</taxon>
        <taxon>Burkholderiales</taxon>
        <taxon>Burkholderiaceae</taxon>
        <taxon>Paraburkholderia</taxon>
    </lineage>
</organism>
<accession>A0ABW9DSS9</accession>